<name>A0A8X6P126_NEPPI</name>
<reference evidence="2" key="1">
    <citation type="submission" date="2020-08" db="EMBL/GenBank/DDBJ databases">
        <title>Multicomponent nature underlies the extraordinary mechanical properties of spider dragline silk.</title>
        <authorList>
            <person name="Kono N."/>
            <person name="Nakamura H."/>
            <person name="Mori M."/>
            <person name="Yoshida Y."/>
            <person name="Ohtoshi R."/>
            <person name="Malay A.D."/>
            <person name="Moran D.A.P."/>
            <person name="Tomita M."/>
            <person name="Numata K."/>
            <person name="Arakawa K."/>
        </authorList>
    </citation>
    <scope>NUCLEOTIDE SEQUENCE</scope>
</reference>
<gene>
    <name evidence="2" type="ORF">NPIL_79241</name>
</gene>
<proteinExistence type="predicted"/>
<sequence length="106" mass="12131">MLAISTKSNGYWLQLKRDKSNDYEMYSSNGDFGESKSDWDTHSLESDDRTSGTDHKALNRVNEKVTPARIPVKVHLQITTEVLNRKQHSARFRSSIRGSSLQQNPH</sequence>
<organism evidence="2 3">
    <name type="scientific">Nephila pilipes</name>
    <name type="common">Giant wood spider</name>
    <name type="synonym">Nephila maculata</name>
    <dbReference type="NCBI Taxonomy" id="299642"/>
    <lineage>
        <taxon>Eukaryota</taxon>
        <taxon>Metazoa</taxon>
        <taxon>Ecdysozoa</taxon>
        <taxon>Arthropoda</taxon>
        <taxon>Chelicerata</taxon>
        <taxon>Arachnida</taxon>
        <taxon>Araneae</taxon>
        <taxon>Araneomorphae</taxon>
        <taxon>Entelegynae</taxon>
        <taxon>Araneoidea</taxon>
        <taxon>Nephilidae</taxon>
        <taxon>Nephila</taxon>
    </lineage>
</organism>
<evidence type="ECO:0000313" key="2">
    <source>
        <dbReference type="EMBL" id="GFT44131.1"/>
    </source>
</evidence>
<protein>
    <submittedName>
        <fullName evidence="2">Uncharacterized protein</fullName>
    </submittedName>
</protein>
<comment type="caution">
    <text evidence="2">The sequence shown here is derived from an EMBL/GenBank/DDBJ whole genome shotgun (WGS) entry which is preliminary data.</text>
</comment>
<dbReference type="AlphaFoldDB" id="A0A8X6P126"/>
<dbReference type="EMBL" id="BMAW01015505">
    <property type="protein sequence ID" value="GFT44131.1"/>
    <property type="molecule type" value="Genomic_DNA"/>
</dbReference>
<feature type="compositionally biased region" description="Polar residues" evidence="1">
    <location>
        <begin position="96"/>
        <end position="106"/>
    </location>
</feature>
<accession>A0A8X6P126</accession>
<evidence type="ECO:0000256" key="1">
    <source>
        <dbReference type="SAM" id="MobiDB-lite"/>
    </source>
</evidence>
<feature type="region of interest" description="Disordered" evidence="1">
    <location>
        <begin position="84"/>
        <end position="106"/>
    </location>
</feature>
<keyword evidence="3" id="KW-1185">Reference proteome</keyword>
<feature type="region of interest" description="Disordered" evidence="1">
    <location>
        <begin position="23"/>
        <end position="57"/>
    </location>
</feature>
<dbReference type="Proteomes" id="UP000887013">
    <property type="component" value="Unassembled WGS sequence"/>
</dbReference>
<evidence type="ECO:0000313" key="3">
    <source>
        <dbReference type="Proteomes" id="UP000887013"/>
    </source>
</evidence>
<feature type="compositionally biased region" description="Basic and acidic residues" evidence="1">
    <location>
        <begin position="33"/>
        <end position="57"/>
    </location>
</feature>